<evidence type="ECO:0000256" key="2">
    <source>
        <dbReference type="SAM" id="SignalP"/>
    </source>
</evidence>
<keyword evidence="5" id="KW-1185">Reference proteome</keyword>
<reference evidence="3 5" key="1">
    <citation type="submission" date="2020-05" db="EMBL/GenBank/DDBJ databases">
        <title>Distinct polysaccharide utilization as determinants for interspecies competition between intestinal Prevotella spp.</title>
        <authorList>
            <person name="Galvez E.J.C."/>
            <person name="Iljazovic A."/>
            <person name="Strowig T."/>
        </authorList>
    </citation>
    <scope>NUCLEOTIDE SEQUENCE [LARGE SCALE GENOMIC DNA]</scope>
    <source>
        <strain evidence="3 5">PCHR</strain>
    </source>
</reference>
<protein>
    <submittedName>
        <fullName evidence="3">Uncharacterized protein</fullName>
    </submittedName>
</protein>
<feature type="signal peptide" evidence="2">
    <location>
        <begin position="1"/>
        <end position="22"/>
    </location>
</feature>
<dbReference type="Proteomes" id="UP000820977">
    <property type="component" value="Unassembled WGS sequence"/>
</dbReference>
<feature type="compositionally biased region" description="Low complexity" evidence="1">
    <location>
        <begin position="53"/>
        <end position="70"/>
    </location>
</feature>
<dbReference type="EMBL" id="JABKKJ010000003">
    <property type="protein sequence ID" value="NPE24462.1"/>
    <property type="molecule type" value="Genomic_DNA"/>
</dbReference>
<evidence type="ECO:0000256" key="1">
    <source>
        <dbReference type="SAM" id="MobiDB-lite"/>
    </source>
</evidence>
<feature type="chain" id="PRO_5045033913" evidence="2">
    <location>
        <begin position="23"/>
        <end position="70"/>
    </location>
</feature>
<gene>
    <name evidence="3" type="ORF">HPS54_02810</name>
    <name evidence="4" type="ORF">HPS54_02815</name>
</gene>
<organism evidence="3 5">
    <name type="scientific">Xylanibacter caecicola</name>
    <dbReference type="NCBI Taxonomy" id="2736294"/>
    <lineage>
        <taxon>Bacteria</taxon>
        <taxon>Pseudomonadati</taxon>
        <taxon>Bacteroidota</taxon>
        <taxon>Bacteroidia</taxon>
        <taxon>Bacteroidales</taxon>
        <taxon>Prevotellaceae</taxon>
        <taxon>Xylanibacter</taxon>
    </lineage>
</organism>
<feature type="region of interest" description="Disordered" evidence="1">
    <location>
        <begin position="46"/>
        <end position="70"/>
    </location>
</feature>
<accession>A0ABX2AZA0</accession>
<evidence type="ECO:0000313" key="4">
    <source>
        <dbReference type="EMBL" id="NPE24462.1"/>
    </source>
</evidence>
<evidence type="ECO:0000313" key="5">
    <source>
        <dbReference type="Proteomes" id="UP000820977"/>
    </source>
</evidence>
<evidence type="ECO:0000313" key="3">
    <source>
        <dbReference type="EMBL" id="NPE24461.1"/>
    </source>
</evidence>
<proteinExistence type="predicted"/>
<comment type="caution">
    <text evidence="3">The sequence shown here is derived from an EMBL/GenBank/DDBJ whole genome shotgun (WGS) entry which is preliminary data.</text>
</comment>
<dbReference type="EMBL" id="JABKKJ010000003">
    <property type="protein sequence ID" value="NPE24461.1"/>
    <property type="molecule type" value="Genomic_DNA"/>
</dbReference>
<sequence length="70" mass="7220">MKKFSVFAVAFLTLVSVSGVFANSSNGTSNSSLNDSIAVDTTIVQSDEDKTSEPAPAEPAQEVAPADTVK</sequence>
<keyword evidence="2" id="KW-0732">Signal</keyword>
<name>A0ABX2AZA0_9BACT</name>
<dbReference type="RefSeq" id="WP_172343962.1">
    <property type="nucleotide sequence ID" value="NZ_CASYYZ010000005.1"/>
</dbReference>